<dbReference type="Gene3D" id="1.20.58.100">
    <property type="entry name" value="Fumarate reductase/succinate dehydrogenase flavoprotein-like, C-terminal domain"/>
    <property type="match status" value="1"/>
</dbReference>
<dbReference type="SUPFAM" id="SSF51905">
    <property type="entry name" value="FAD/NAD(P)-binding domain"/>
    <property type="match status" value="1"/>
</dbReference>
<dbReference type="PRINTS" id="PR00411">
    <property type="entry name" value="PNDRDTASEI"/>
</dbReference>
<dbReference type="GO" id="GO:0050660">
    <property type="term" value="F:flavin adenine dinucleotide binding"/>
    <property type="evidence" value="ECO:0007669"/>
    <property type="project" value="TreeGrafter"/>
</dbReference>
<dbReference type="InterPro" id="IPR036188">
    <property type="entry name" value="FAD/NAD-bd_sf"/>
</dbReference>
<keyword evidence="1" id="KW-0285">Flavoprotein</keyword>
<reference evidence="5" key="1">
    <citation type="journal article" date="2021" name="PeerJ">
        <title>Extensive microbial diversity within the chicken gut microbiome revealed by metagenomics and culture.</title>
        <authorList>
            <person name="Gilroy R."/>
            <person name="Ravi A."/>
            <person name="Getino M."/>
            <person name="Pursley I."/>
            <person name="Horton D.L."/>
            <person name="Alikhan N.F."/>
            <person name="Baker D."/>
            <person name="Gharbi K."/>
            <person name="Hall N."/>
            <person name="Watson M."/>
            <person name="Adriaenssens E.M."/>
            <person name="Foster-Nyarko E."/>
            <person name="Jarju S."/>
            <person name="Secka A."/>
            <person name="Antonio M."/>
            <person name="Oren A."/>
            <person name="Chaudhuri R.R."/>
            <person name="La Ragione R."/>
            <person name="Hildebrand F."/>
            <person name="Pallen M.J."/>
        </authorList>
    </citation>
    <scope>NUCLEOTIDE SEQUENCE</scope>
    <source>
        <strain evidence="5">CHK186-16707</strain>
    </source>
</reference>
<proteinExistence type="predicted"/>
<name>A0A9D2HDL8_9BACT</name>
<protein>
    <submittedName>
        <fullName evidence="5">FAD-dependent oxidoreductase</fullName>
    </submittedName>
</protein>
<dbReference type="InterPro" id="IPR037099">
    <property type="entry name" value="Fum_R/Succ_DH_flav-like_C_sf"/>
</dbReference>
<accession>A0A9D2HDL8</accession>
<dbReference type="SUPFAM" id="SSF46977">
    <property type="entry name" value="Succinate dehydrogenase/fumarate reductase flavoprotein C-terminal domain"/>
    <property type="match status" value="1"/>
</dbReference>
<evidence type="ECO:0000256" key="1">
    <source>
        <dbReference type="ARBA" id="ARBA00022630"/>
    </source>
</evidence>
<gene>
    <name evidence="5" type="ORF">H9962_03345</name>
</gene>
<dbReference type="PANTHER" id="PTHR11632">
    <property type="entry name" value="SUCCINATE DEHYDROGENASE 2 FLAVOPROTEIN SUBUNIT"/>
    <property type="match status" value="1"/>
</dbReference>
<reference evidence="5" key="2">
    <citation type="submission" date="2021-04" db="EMBL/GenBank/DDBJ databases">
        <authorList>
            <person name="Gilroy R."/>
        </authorList>
    </citation>
    <scope>NUCLEOTIDE SEQUENCE</scope>
    <source>
        <strain evidence="5">CHK186-16707</strain>
    </source>
</reference>
<keyword evidence="2" id="KW-0560">Oxidoreductase</keyword>
<evidence type="ECO:0000256" key="2">
    <source>
        <dbReference type="ARBA" id="ARBA00023002"/>
    </source>
</evidence>
<feature type="domain" description="FAD-dependent oxidoreductase 2 FAD-binding" evidence="3">
    <location>
        <begin position="11"/>
        <end position="382"/>
    </location>
</feature>
<dbReference type="Pfam" id="PF02910">
    <property type="entry name" value="Succ_DH_flav_C"/>
    <property type="match status" value="1"/>
</dbReference>
<dbReference type="InterPro" id="IPR015939">
    <property type="entry name" value="Fum_Rdtase/Succ_DH_flav-like_C"/>
</dbReference>
<evidence type="ECO:0000259" key="3">
    <source>
        <dbReference type="Pfam" id="PF00890"/>
    </source>
</evidence>
<dbReference type="EMBL" id="DXAN01000006">
    <property type="protein sequence ID" value="HJA08211.1"/>
    <property type="molecule type" value="Genomic_DNA"/>
</dbReference>
<feature type="domain" description="Fumarate reductase/succinate dehydrogenase flavoprotein-like C-terminal" evidence="4">
    <location>
        <begin position="447"/>
        <end position="531"/>
    </location>
</feature>
<sequence>MMNIHKTVDTDILIVGGGIGGLMASICAGEQGLSTIVAEKAHVRRSGSGATGNDHFLCFMPEIQNITLKEMINEMLAGQVGPWHDTQLTKVFLERTAEMVHRWHSWGIDMKPFGPDYVYMGHAFPDRPRMYIKYDGHNQKEILVKKAKEVGVAFLNHHPATDLLAENGRVSGAVLMNVKEDEPSFVLVRAKAVIMATGCSTRLYPSSMTPAMLFNSGFCPSCAGGMASAYRIGAKLVNMEYPYTHAGTKYFARCGKATWIGVYKYPDGRPIGPFVRKPTRELGDNTSDVWKSVFLDVMNNGTGPAYLDCSEASPEDLQFMRQGMVSEGLTSQLDYMDKEGIDPAHHAVEFGRYEPLLFGRGLEIDETGSTNIRGLYVAGDPIGNFRSGIAGAVTWGWISAEHASAYARDVQLSDKTLSDASIEQRLALYDKLLHRENGAPWQEFNIALQQLMNDYCPAAPRARSETLLRAGLKYMADLRAHALRDMAVPNSHMLMRGLEVLDLIDLGEAVMTAARERRETRVQHIRSDCPFTNISDGEKFITVELKEGKPVTAWRKRRML</sequence>
<dbReference type="Proteomes" id="UP000824225">
    <property type="component" value="Unassembled WGS sequence"/>
</dbReference>
<dbReference type="Pfam" id="PF00890">
    <property type="entry name" value="FAD_binding_2"/>
    <property type="match status" value="1"/>
</dbReference>
<dbReference type="GO" id="GO:0000104">
    <property type="term" value="F:succinate dehydrogenase activity"/>
    <property type="evidence" value="ECO:0007669"/>
    <property type="project" value="TreeGrafter"/>
</dbReference>
<dbReference type="GO" id="GO:0009055">
    <property type="term" value="F:electron transfer activity"/>
    <property type="evidence" value="ECO:0007669"/>
    <property type="project" value="TreeGrafter"/>
</dbReference>
<dbReference type="PRINTS" id="PR00368">
    <property type="entry name" value="FADPNR"/>
</dbReference>
<evidence type="ECO:0000313" key="6">
    <source>
        <dbReference type="Proteomes" id="UP000824225"/>
    </source>
</evidence>
<evidence type="ECO:0000313" key="5">
    <source>
        <dbReference type="EMBL" id="HJA08211.1"/>
    </source>
</evidence>
<dbReference type="Gene3D" id="3.50.50.60">
    <property type="entry name" value="FAD/NAD(P)-binding domain"/>
    <property type="match status" value="1"/>
</dbReference>
<dbReference type="AlphaFoldDB" id="A0A9D2HDL8"/>
<dbReference type="PANTHER" id="PTHR11632:SF73">
    <property type="entry name" value="BLR3196 PROTEIN"/>
    <property type="match status" value="1"/>
</dbReference>
<evidence type="ECO:0000259" key="4">
    <source>
        <dbReference type="Pfam" id="PF02910"/>
    </source>
</evidence>
<dbReference type="GO" id="GO:0005886">
    <property type="term" value="C:plasma membrane"/>
    <property type="evidence" value="ECO:0007669"/>
    <property type="project" value="TreeGrafter"/>
</dbReference>
<dbReference type="PIRSF" id="PIRSF000171">
    <property type="entry name" value="SDHA_APRA_LASPO"/>
    <property type="match status" value="1"/>
</dbReference>
<dbReference type="GO" id="GO:0009061">
    <property type="term" value="P:anaerobic respiration"/>
    <property type="evidence" value="ECO:0007669"/>
    <property type="project" value="TreeGrafter"/>
</dbReference>
<dbReference type="InterPro" id="IPR003953">
    <property type="entry name" value="FAD-dep_OxRdtase_2_FAD-bd"/>
</dbReference>
<dbReference type="InterPro" id="IPR030664">
    <property type="entry name" value="SdhA/FrdA/AprA"/>
</dbReference>
<comment type="caution">
    <text evidence="5">The sequence shown here is derived from an EMBL/GenBank/DDBJ whole genome shotgun (WGS) entry which is preliminary data.</text>
</comment>
<organism evidence="5 6">
    <name type="scientific">Candidatus Mailhella merdigallinarum</name>
    <dbReference type="NCBI Taxonomy" id="2838658"/>
    <lineage>
        <taxon>Bacteria</taxon>
        <taxon>Pseudomonadati</taxon>
        <taxon>Thermodesulfobacteriota</taxon>
        <taxon>Desulfovibrionia</taxon>
        <taxon>Desulfovibrionales</taxon>
        <taxon>Desulfovibrionaceae</taxon>
        <taxon>Mailhella</taxon>
    </lineage>
</organism>